<dbReference type="OrthoDB" id="2192644at2759"/>
<evidence type="ECO:0000313" key="2">
    <source>
        <dbReference type="EMBL" id="TBU20775.1"/>
    </source>
</evidence>
<dbReference type="AlphaFoldDB" id="A0A4Q9M269"/>
<accession>A0A4Q9M269</accession>
<name>A0A4Q9M269_9MICR</name>
<reference evidence="2 3" key="1">
    <citation type="submission" date="2017-12" db="EMBL/GenBank/DDBJ databases">
        <authorList>
            <person name="Pombert J.-F."/>
            <person name="Haag K.L."/>
            <person name="Ebert D."/>
        </authorList>
    </citation>
    <scope>NUCLEOTIDE SEQUENCE [LARGE SCALE GENOMIC DNA]</scope>
    <source>
        <strain evidence="2">IL-G-3</strain>
    </source>
</reference>
<evidence type="ECO:0000313" key="3">
    <source>
        <dbReference type="Proteomes" id="UP000292282"/>
    </source>
</evidence>
<sequence length="641" mass="75750">MYLKAWLKSKSSSFLFYFFTILFRDISFELDGINSKYCIRASALKHKTSNSNANTTEKNDFSNDDQNDFIKKLHSQIFEIWDKIEKQPRKMKDLDVFFAEKSSCISPETSSLFLSSYVIKENSLHGSASTPFEITGLNDLYSSVDSCIDNILNFKNFASTYDNLMLALKKYENTNFLLSGENNIAIELRIKIEKIIQNLHPYHKILLPEFESIRDILLRFLSVKKQLQDKYPTIYLLVSLLDKILSQINDDKSNFKTYLYIYNIDINMETNNKRLILYLRLVMVSLLKNIDIDTYKLLEYSALILLESFIYSPDNIQSKHKLFYLNVFIKMYLRIFHLSNYNRIEIYEKINRFLDKFFADEFIRDYDANNFVEWNIISIFSKIFPKLNIASHLNIYIEDIKSKIIKEVETRRTDLNSFDSYKLRVELAHLFRRFIPNFNYENINSKQVIEYPEFPNILQSNLSFYITQNIYICYLNNILVYIFLDDSNLDFIHFSDLYTNVLHDLYLKNHIPRLSSVVETEKLRKYDLLANELGLIYKCSVEIILYVTTWVSIITIYHKTYAKRLQIPMNLESYIQSQYLRRQGLESGLNAEGSRKRSSLSIIMRAEMHDKEEDGVKTENNENNTLLISEEGTTLEEPTNN</sequence>
<feature type="region of interest" description="Disordered" evidence="1">
    <location>
        <begin position="611"/>
        <end position="641"/>
    </location>
</feature>
<comment type="caution">
    <text evidence="2">The sequence shown here is derived from an EMBL/GenBank/DDBJ whole genome shotgun (WGS) entry which is preliminary data.</text>
</comment>
<gene>
    <name evidence="2" type="ORF">CWI38_0023p0090</name>
</gene>
<organism evidence="2 3">
    <name type="scientific">Hamiltosporidium tvaerminnensis</name>
    <dbReference type="NCBI Taxonomy" id="1176355"/>
    <lineage>
        <taxon>Eukaryota</taxon>
        <taxon>Fungi</taxon>
        <taxon>Fungi incertae sedis</taxon>
        <taxon>Microsporidia</taxon>
        <taxon>Dubosqiidae</taxon>
        <taxon>Hamiltosporidium</taxon>
    </lineage>
</organism>
<keyword evidence="3" id="KW-1185">Reference proteome</keyword>
<dbReference type="EMBL" id="PITK01000023">
    <property type="protein sequence ID" value="TBU20775.1"/>
    <property type="molecule type" value="Genomic_DNA"/>
</dbReference>
<dbReference type="Proteomes" id="UP000292282">
    <property type="component" value="Unassembled WGS sequence"/>
</dbReference>
<evidence type="ECO:0000256" key="1">
    <source>
        <dbReference type="SAM" id="MobiDB-lite"/>
    </source>
</evidence>
<dbReference type="VEuPathDB" id="MicrosporidiaDB:CWI38_0023p0090"/>
<feature type="compositionally biased region" description="Basic and acidic residues" evidence="1">
    <location>
        <begin position="611"/>
        <end position="620"/>
    </location>
</feature>
<proteinExistence type="predicted"/>
<protein>
    <submittedName>
        <fullName evidence="2">Uncharacterized protein</fullName>
    </submittedName>
</protein>